<dbReference type="HOGENOM" id="CLU_162534_0_0_7"/>
<keyword evidence="2" id="KW-1185">Reference proteome</keyword>
<dbReference type="Proteomes" id="UP000006380">
    <property type="component" value="Chromosome"/>
</dbReference>
<dbReference type="Pfam" id="PF12977">
    <property type="entry name" value="DUF3861"/>
    <property type="match status" value="1"/>
</dbReference>
<dbReference type="InterPro" id="IPR038194">
    <property type="entry name" value="DUF3861_sf"/>
</dbReference>
<dbReference type="Gene3D" id="3.10.20.850">
    <property type="entry name" value="Protein of unknown function DUF3861"/>
    <property type="match status" value="1"/>
</dbReference>
<organism evidence="1 2">
    <name type="scientific">Campylobacter curvus (strain 525.92)</name>
    <dbReference type="NCBI Taxonomy" id="360105"/>
    <lineage>
        <taxon>Bacteria</taxon>
        <taxon>Pseudomonadati</taxon>
        <taxon>Campylobacterota</taxon>
        <taxon>Epsilonproteobacteria</taxon>
        <taxon>Campylobacterales</taxon>
        <taxon>Campylobacteraceae</taxon>
        <taxon>Campylobacter</taxon>
    </lineage>
</organism>
<evidence type="ECO:0008006" key="3">
    <source>
        <dbReference type="Google" id="ProtNLM"/>
    </source>
</evidence>
<evidence type="ECO:0000313" key="1">
    <source>
        <dbReference type="EMBL" id="EAU00404.1"/>
    </source>
</evidence>
<gene>
    <name evidence="1" type="ORF">CCV52592_0704</name>
</gene>
<dbReference type="RefSeq" id="WP_009651417.1">
    <property type="nucleotide sequence ID" value="NC_009715.2"/>
</dbReference>
<dbReference type="STRING" id="360105.CCV52592_0704"/>
<accession>A7GZ87</accession>
<dbReference type="EMBL" id="CP000767">
    <property type="protein sequence ID" value="EAU00404.1"/>
    <property type="molecule type" value="Genomic_DNA"/>
</dbReference>
<dbReference type="AlphaFoldDB" id="A7GZ87"/>
<dbReference type="InterPro" id="IPR024476">
    <property type="entry name" value="DUF3861"/>
</dbReference>
<sequence length="95" mass="10946">MKTHKYKFKVDYTEDKEGNAQDKSINFDMQTHDEIFAVIEKMGAKFELDGEVAKRAFTALKLFGETMDANSDHPFFKAVKPHFMQIRKIVKGGVE</sequence>
<evidence type="ECO:0000313" key="2">
    <source>
        <dbReference type="Proteomes" id="UP000006380"/>
    </source>
</evidence>
<name>A7GZ87_CAMC5</name>
<protein>
    <recommendedName>
        <fullName evidence="3">DUF3861 domain-containing protein</fullName>
    </recommendedName>
</protein>
<dbReference type="OrthoDB" id="119700at2"/>
<reference evidence="1" key="1">
    <citation type="submission" date="2016-07" db="EMBL/GenBank/DDBJ databases">
        <title>Comparative genomics of the Campylobacter concisus group.</title>
        <authorList>
            <person name="Miller W.G."/>
            <person name="Yee E."/>
            <person name="Chapman M.H."/>
            <person name="Huynh S."/>
            <person name="Bono J.L."/>
            <person name="On S.L.W."/>
            <person name="StLeger J."/>
            <person name="Foster G."/>
            <person name="Parker C.T."/>
        </authorList>
    </citation>
    <scope>NUCLEOTIDE SEQUENCE</scope>
    <source>
        <strain evidence="1">525.92</strain>
    </source>
</reference>
<proteinExistence type="predicted"/>
<dbReference type="KEGG" id="ccv:CCV52592_0704"/>